<reference evidence="1 2" key="1">
    <citation type="submission" date="2021-06" db="EMBL/GenBank/DDBJ databases">
        <authorList>
            <person name="Palmer J.M."/>
        </authorList>
    </citation>
    <scope>NUCLEOTIDE SEQUENCE [LARGE SCALE GENOMIC DNA]</scope>
    <source>
        <strain evidence="2">if_2019</strain>
        <tissue evidence="1">Muscle</tissue>
    </source>
</reference>
<sequence length="100" mass="11620">MMQLLDENLKIAVLNFYFLQILCTKHMLVHINVSRCNNISGLGNHFFVVSYHFYKSHTSCSQFSPALCRHQHFTKKKLGEAPHYEKGSPSFHVFSKSFLL</sequence>
<evidence type="ECO:0000313" key="2">
    <source>
        <dbReference type="Proteomes" id="UP001482620"/>
    </source>
</evidence>
<protein>
    <submittedName>
        <fullName evidence="1">Uncharacterized protein</fullName>
    </submittedName>
</protein>
<proteinExistence type="predicted"/>
<organism evidence="1 2">
    <name type="scientific">Ilyodon furcidens</name>
    <name type="common">goldbreast splitfin</name>
    <dbReference type="NCBI Taxonomy" id="33524"/>
    <lineage>
        <taxon>Eukaryota</taxon>
        <taxon>Metazoa</taxon>
        <taxon>Chordata</taxon>
        <taxon>Craniata</taxon>
        <taxon>Vertebrata</taxon>
        <taxon>Euteleostomi</taxon>
        <taxon>Actinopterygii</taxon>
        <taxon>Neopterygii</taxon>
        <taxon>Teleostei</taxon>
        <taxon>Neoteleostei</taxon>
        <taxon>Acanthomorphata</taxon>
        <taxon>Ovalentaria</taxon>
        <taxon>Atherinomorphae</taxon>
        <taxon>Cyprinodontiformes</taxon>
        <taxon>Goodeidae</taxon>
        <taxon>Ilyodon</taxon>
    </lineage>
</organism>
<accession>A0ABV0UTZ3</accession>
<keyword evidence="2" id="KW-1185">Reference proteome</keyword>
<dbReference type="Proteomes" id="UP001482620">
    <property type="component" value="Unassembled WGS sequence"/>
</dbReference>
<comment type="caution">
    <text evidence="1">The sequence shown here is derived from an EMBL/GenBank/DDBJ whole genome shotgun (WGS) entry which is preliminary data.</text>
</comment>
<evidence type="ECO:0000313" key="1">
    <source>
        <dbReference type="EMBL" id="MEQ2248259.1"/>
    </source>
</evidence>
<gene>
    <name evidence="1" type="ORF">ILYODFUR_017411</name>
</gene>
<dbReference type="EMBL" id="JAHRIQ010082736">
    <property type="protein sequence ID" value="MEQ2248259.1"/>
    <property type="molecule type" value="Genomic_DNA"/>
</dbReference>
<name>A0ABV0UTZ3_9TELE</name>